<keyword evidence="1" id="KW-1133">Transmembrane helix</keyword>
<evidence type="ECO:0000313" key="3">
    <source>
        <dbReference type="Proteomes" id="UP000325161"/>
    </source>
</evidence>
<evidence type="ECO:0000313" key="2">
    <source>
        <dbReference type="EMBL" id="QEI05422.1"/>
    </source>
</evidence>
<proteinExistence type="predicted"/>
<dbReference type="KEGG" id="pacr:FXN63_05880"/>
<organism evidence="2 3">
    <name type="scientific">Pigmentiphaga aceris</name>
    <dbReference type="NCBI Taxonomy" id="1940612"/>
    <lineage>
        <taxon>Bacteria</taxon>
        <taxon>Pseudomonadati</taxon>
        <taxon>Pseudomonadota</taxon>
        <taxon>Betaproteobacteria</taxon>
        <taxon>Burkholderiales</taxon>
        <taxon>Alcaligenaceae</taxon>
        <taxon>Pigmentiphaga</taxon>
    </lineage>
</organism>
<name>A0A5C0ASZ0_9BURK</name>
<dbReference type="EMBL" id="CP043046">
    <property type="protein sequence ID" value="QEI05422.1"/>
    <property type="molecule type" value="Genomic_DNA"/>
</dbReference>
<protein>
    <submittedName>
        <fullName evidence="2">Uncharacterized protein</fullName>
    </submittedName>
</protein>
<evidence type="ECO:0000256" key="1">
    <source>
        <dbReference type="SAM" id="Phobius"/>
    </source>
</evidence>
<dbReference type="OrthoDB" id="4808534at2"/>
<keyword evidence="3" id="KW-1185">Reference proteome</keyword>
<keyword evidence="1" id="KW-0812">Transmembrane</keyword>
<feature type="transmembrane region" description="Helical" evidence="1">
    <location>
        <begin position="27"/>
        <end position="49"/>
    </location>
</feature>
<gene>
    <name evidence="2" type="ORF">FXN63_05880</name>
</gene>
<sequence length="162" mass="17032">MPKRGEPVKQDAQLMEIWGDTVDRRHLALAILIGGAIAMAGFIASRALLRQVVADQAMAASYAMLVGLGGCLIAGIICAKLFAPKRQIIEEGEDPSWRESAMDELATDTGGLGRLADLPPEVIAEMKDVGLYDIFAQRERAADAAAASSSTPDAGRTAAAAH</sequence>
<keyword evidence="1" id="KW-0472">Membrane</keyword>
<reference evidence="2 3" key="1">
    <citation type="submission" date="2019-08" db="EMBL/GenBank/DDBJ databases">
        <title>Amphibian skin-associated Pigmentiphaga: genome sequence and occurrence across geography and hosts.</title>
        <authorList>
            <person name="Bletz M.C."/>
            <person name="Bunk B."/>
            <person name="Sproeer C."/>
            <person name="Biwer P."/>
            <person name="Reiter S."/>
            <person name="Rabemananjara F.C.E."/>
            <person name="Schulz S."/>
            <person name="Overmann J."/>
            <person name="Vences M."/>
        </authorList>
    </citation>
    <scope>NUCLEOTIDE SEQUENCE [LARGE SCALE GENOMIC DNA]</scope>
    <source>
        <strain evidence="2 3">Mada1488</strain>
    </source>
</reference>
<accession>A0A5C0ASZ0</accession>
<dbReference type="AlphaFoldDB" id="A0A5C0ASZ0"/>
<feature type="transmembrane region" description="Helical" evidence="1">
    <location>
        <begin position="61"/>
        <end position="83"/>
    </location>
</feature>
<dbReference type="Proteomes" id="UP000325161">
    <property type="component" value="Chromosome"/>
</dbReference>